<dbReference type="PIRSF" id="PIRSF000126">
    <property type="entry name" value="11-beta-HSD1"/>
    <property type="match status" value="1"/>
</dbReference>
<keyword evidence="6 12" id="KW-0521">NADP</keyword>
<dbReference type="Pfam" id="PF00106">
    <property type="entry name" value="adh_short"/>
    <property type="match status" value="1"/>
</dbReference>
<comment type="similarity">
    <text evidence="12 13">Belongs to the short-chain dehydrogenases/reductases (SDR) family.</text>
</comment>
<dbReference type="AlphaFoldDB" id="A0A0L0HMN0"/>
<keyword evidence="11 12" id="KW-0275">Fatty acid biosynthesis</keyword>
<dbReference type="GO" id="GO:0045703">
    <property type="term" value="F:ketoreductase activity"/>
    <property type="evidence" value="ECO:0007669"/>
    <property type="project" value="UniProtKB-UniRule"/>
</dbReference>
<evidence type="ECO:0000256" key="7">
    <source>
        <dbReference type="ARBA" id="ARBA00022989"/>
    </source>
</evidence>
<dbReference type="GO" id="GO:0042761">
    <property type="term" value="P:very long-chain fatty acid biosynthetic process"/>
    <property type="evidence" value="ECO:0007669"/>
    <property type="project" value="EnsemblFungi"/>
</dbReference>
<keyword evidence="5 12" id="KW-0276">Fatty acid metabolism</keyword>
<dbReference type="InParanoid" id="A0A0L0HMN0"/>
<comment type="catalytic activity">
    <reaction evidence="12">
        <text>a very-long-chain (3R)-3-hydroxyacyl-CoA + NADP(+) = a very-long-chain 3-oxoacyl-CoA + NADPH + H(+)</text>
        <dbReference type="Rhea" id="RHEA:48680"/>
        <dbReference type="ChEBI" id="CHEBI:15378"/>
        <dbReference type="ChEBI" id="CHEBI:57783"/>
        <dbReference type="ChEBI" id="CHEBI:58349"/>
        <dbReference type="ChEBI" id="CHEBI:85440"/>
        <dbReference type="ChEBI" id="CHEBI:90725"/>
        <dbReference type="EC" id="1.1.1.330"/>
    </reaction>
</comment>
<dbReference type="HAMAP" id="MF_03107">
    <property type="entry name" value="3_ketoreductase"/>
    <property type="match status" value="1"/>
</dbReference>
<evidence type="ECO:0000256" key="3">
    <source>
        <dbReference type="ARBA" id="ARBA00022692"/>
    </source>
</evidence>
<keyword evidence="3 12" id="KW-0812">Transmembrane</keyword>
<keyword evidence="2 12" id="KW-0444">Lipid biosynthesis</keyword>
<comment type="subcellular location">
    <subcellularLocation>
        <location evidence="12">Endoplasmic reticulum membrane</location>
        <topology evidence="12">Single-pass membrane protein</topology>
    </subcellularLocation>
</comment>
<accession>A0A0L0HMN0</accession>
<keyword evidence="16" id="KW-1185">Reference proteome</keyword>
<feature type="binding site" evidence="12">
    <location>
        <position position="203"/>
    </location>
    <ligand>
        <name>substrate</name>
    </ligand>
</feature>
<evidence type="ECO:0000256" key="6">
    <source>
        <dbReference type="ARBA" id="ARBA00022857"/>
    </source>
</evidence>
<protein>
    <recommendedName>
        <fullName evidence="12">Very-long-chain 3-oxoacyl-CoA reductase</fullName>
        <ecNumber evidence="12">1.1.1.330</ecNumber>
    </recommendedName>
    <alternativeName>
        <fullName evidence="12">3-ketoacyl-CoA reductase</fullName>
        <shortName evidence="12">3-ketoreductase</shortName>
        <shortName evidence="12">KAR</shortName>
    </alternativeName>
    <alternativeName>
        <fullName evidence="12">Microsomal beta-keto-reductase</fullName>
    </alternativeName>
</protein>
<dbReference type="GeneID" id="27686386"/>
<dbReference type="GO" id="GO:0005789">
    <property type="term" value="C:endoplasmic reticulum membrane"/>
    <property type="evidence" value="ECO:0007669"/>
    <property type="project" value="UniProtKB-SubCell"/>
</dbReference>
<gene>
    <name evidence="15" type="ORF">SPPG_02827</name>
</gene>
<dbReference type="GO" id="GO:0030148">
    <property type="term" value="P:sphingolipid biosynthetic process"/>
    <property type="evidence" value="ECO:0007669"/>
    <property type="project" value="EnsemblFungi"/>
</dbReference>
<dbReference type="OrthoDB" id="5545019at2759"/>
<keyword evidence="10 12" id="KW-0472">Membrane</keyword>
<evidence type="ECO:0000256" key="9">
    <source>
        <dbReference type="ARBA" id="ARBA00023098"/>
    </source>
</evidence>
<comment type="pathway">
    <text evidence="1">Lipid metabolism; fatty acid biosynthesis.</text>
</comment>
<feature type="transmembrane region" description="Helical" evidence="14">
    <location>
        <begin position="21"/>
        <end position="48"/>
    </location>
</feature>
<dbReference type="RefSeq" id="XP_016610396.1">
    <property type="nucleotide sequence ID" value="XM_016751114.1"/>
</dbReference>
<dbReference type="InterPro" id="IPR002347">
    <property type="entry name" value="SDR_fam"/>
</dbReference>
<name>A0A0L0HMN0_SPIPD</name>
<evidence type="ECO:0000256" key="2">
    <source>
        <dbReference type="ARBA" id="ARBA00022516"/>
    </source>
</evidence>
<comment type="function">
    <text evidence="12">Component of the microsomal membrane bound fatty acid elongation system, which produces the 26-carbon very long-chain fatty acids (VLCFA) from palmitate. Catalyzes the reduction of the 3-ketoacyl-CoA intermediate that is formed in each cycle of fatty acid elongation. VLCFAs serve as precursors for ceramide and sphingolipids.</text>
</comment>
<dbReference type="InterPro" id="IPR027533">
    <property type="entry name" value="3_ketoreductase_fungal"/>
</dbReference>
<dbReference type="PROSITE" id="PS00061">
    <property type="entry name" value="ADH_SHORT"/>
    <property type="match status" value="1"/>
</dbReference>
<feature type="active site" description="Proton acceptor" evidence="12">
    <location>
        <position position="216"/>
    </location>
</feature>
<dbReference type="STRING" id="645134.A0A0L0HMN0"/>
<dbReference type="SUPFAM" id="SSF51735">
    <property type="entry name" value="NAD(P)-binding Rossmann-fold domains"/>
    <property type="match status" value="1"/>
</dbReference>
<sequence>MAASSCVSNYFLSRDLGHPNLATLCAFVGTLYLSKLAISFLCLLYRLILRPATNLRKYGAKKGAWAVVTGASDGIGKEFALQLGKAGFNVFLMARTKAKLDTVANEAKSKYGVDAVVYPFDFAAAGDAEYEALRKQFQTLEDVGVLVNNVAVNHEMPTPFAQESEALLSAIVEVDVAAQVRLTRMILPGMTTRKRGLILNVGSVAGLIPSAYLATYSGAKAFLRTWSRALAVECRPHNVHVEHVKTYFVTTAMSKIRRSTILAPTPRDYVRSVLQSAGKDTDAAPYPSHAVLTWVLEKLPEGLAIKKSADMHIDIRRRALKKREREAKKA</sequence>
<keyword evidence="4 12" id="KW-0256">Endoplasmic reticulum</keyword>
<evidence type="ECO:0000256" key="5">
    <source>
        <dbReference type="ARBA" id="ARBA00022832"/>
    </source>
</evidence>
<dbReference type="PRINTS" id="PR00080">
    <property type="entry name" value="SDRFAMILY"/>
</dbReference>
<evidence type="ECO:0000256" key="1">
    <source>
        <dbReference type="ARBA" id="ARBA00005194"/>
    </source>
</evidence>
<evidence type="ECO:0000256" key="11">
    <source>
        <dbReference type="ARBA" id="ARBA00023160"/>
    </source>
</evidence>
<dbReference type="GO" id="GO:0141040">
    <property type="term" value="F:very-long-chain 3-oxoacyl-CoA reductase activity"/>
    <property type="evidence" value="ECO:0007669"/>
    <property type="project" value="UniProtKB-EC"/>
</dbReference>
<dbReference type="eggNOG" id="KOG1014">
    <property type="taxonomic scope" value="Eukaryota"/>
</dbReference>
<dbReference type="PRINTS" id="PR00081">
    <property type="entry name" value="GDHRDH"/>
</dbReference>
<reference evidence="15 16" key="1">
    <citation type="submission" date="2009-08" db="EMBL/GenBank/DDBJ databases">
        <title>The Genome Sequence of Spizellomyces punctatus strain DAOM BR117.</title>
        <authorList>
            <consortium name="The Broad Institute Genome Sequencing Platform"/>
            <person name="Russ C."/>
            <person name="Cuomo C."/>
            <person name="Shea T."/>
            <person name="Young S.K."/>
            <person name="Zeng Q."/>
            <person name="Koehrsen M."/>
            <person name="Haas B."/>
            <person name="Borodovsky M."/>
            <person name="Guigo R."/>
            <person name="Alvarado L."/>
            <person name="Berlin A."/>
            <person name="Bochicchio J."/>
            <person name="Borenstein D."/>
            <person name="Chapman S."/>
            <person name="Chen Z."/>
            <person name="Engels R."/>
            <person name="Freedman E."/>
            <person name="Gellesch M."/>
            <person name="Goldberg J."/>
            <person name="Griggs A."/>
            <person name="Gujja S."/>
            <person name="Heiman D."/>
            <person name="Hepburn T."/>
            <person name="Howarth C."/>
            <person name="Jen D."/>
            <person name="Larson L."/>
            <person name="Lewis B."/>
            <person name="Mehta T."/>
            <person name="Park D."/>
            <person name="Pearson M."/>
            <person name="Roberts A."/>
            <person name="Saif S."/>
            <person name="Shenoy N."/>
            <person name="Sisk P."/>
            <person name="Stolte C."/>
            <person name="Sykes S."/>
            <person name="Thomson T."/>
            <person name="Walk T."/>
            <person name="White J."/>
            <person name="Yandava C."/>
            <person name="Burger G."/>
            <person name="Gray M.W."/>
            <person name="Holland P.W.H."/>
            <person name="King N."/>
            <person name="Lang F.B.F."/>
            <person name="Roger A.J."/>
            <person name="Ruiz-Trillo I."/>
            <person name="Lander E."/>
            <person name="Nusbaum C."/>
        </authorList>
    </citation>
    <scope>NUCLEOTIDE SEQUENCE [LARGE SCALE GENOMIC DNA]</scope>
    <source>
        <strain evidence="15 16">DAOM BR117</strain>
    </source>
</reference>
<dbReference type="Gene3D" id="3.40.50.720">
    <property type="entry name" value="NAD(P)-binding Rossmann-like Domain"/>
    <property type="match status" value="1"/>
</dbReference>
<proteinExistence type="inferred from homology"/>
<dbReference type="PANTHER" id="PTHR43086:SF2">
    <property type="entry name" value="HYDROXYSTEROID DEHYDROGENASE-LIKE PROTEIN 1"/>
    <property type="match status" value="1"/>
</dbReference>
<keyword evidence="8 12" id="KW-0560">Oxidoreductase</keyword>
<dbReference type="FunCoup" id="A0A0L0HMN0">
    <property type="interactions" value="425"/>
</dbReference>
<dbReference type="CDD" id="cd05356">
    <property type="entry name" value="17beta-HSD1_like_SDR_c"/>
    <property type="match status" value="1"/>
</dbReference>
<dbReference type="UniPathway" id="UPA00094"/>
<evidence type="ECO:0000313" key="15">
    <source>
        <dbReference type="EMBL" id="KND02357.1"/>
    </source>
</evidence>
<evidence type="ECO:0000256" key="14">
    <source>
        <dbReference type="SAM" id="Phobius"/>
    </source>
</evidence>
<evidence type="ECO:0000256" key="4">
    <source>
        <dbReference type="ARBA" id="ARBA00022824"/>
    </source>
</evidence>
<dbReference type="VEuPathDB" id="FungiDB:SPPG_02827"/>
<evidence type="ECO:0000256" key="8">
    <source>
        <dbReference type="ARBA" id="ARBA00023002"/>
    </source>
</evidence>
<dbReference type="Proteomes" id="UP000053201">
    <property type="component" value="Unassembled WGS sequence"/>
</dbReference>
<evidence type="ECO:0000313" key="16">
    <source>
        <dbReference type="Proteomes" id="UP000053201"/>
    </source>
</evidence>
<dbReference type="PANTHER" id="PTHR43086">
    <property type="entry name" value="VERY-LONG-CHAIN 3-OXOOACYL-COA REDUCTASE"/>
    <property type="match status" value="1"/>
</dbReference>
<dbReference type="EMBL" id="KQ257453">
    <property type="protein sequence ID" value="KND02357.1"/>
    <property type="molecule type" value="Genomic_DNA"/>
</dbReference>
<evidence type="ECO:0000256" key="10">
    <source>
        <dbReference type="ARBA" id="ARBA00023136"/>
    </source>
</evidence>
<dbReference type="EC" id="1.1.1.330" evidence="12"/>
<dbReference type="GO" id="GO:0030497">
    <property type="term" value="P:fatty acid elongation"/>
    <property type="evidence" value="ECO:0007669"/>
    <property type="project" value="UniProtKB-UniRule"/>
</dbReference>
<evidence type="ECO:0000256" key="13">
    <source>
        <dbReference type="RuleBase" id="RU000363"/>
    </source>
</evidence>
<organism evidence="15 16">
    <name type="scientific">Spizellomyces punctatus (strain DAOM BR117)</name>
    <dbReference type="NCBI Taxonomy" id="645134"/>
    <lineage>
        <taxon>Eukaryota</taxon>
        <taxon>Fungi</taxon>
        <taxon>Fungi incertae sedis</taxon>
        <taxon>Chytridiomycota</taxon>
        <taxon>Chytridiomycota incertae sedis</taxon>
        <taxon>Chytridiomycetes</taxon>
        <taxon>Spizellomycetales</taxon>
        <taxon>Spizellomycetaceae</taxon>
        <taxon>Spizellomyces</taxon>
    </lineage>
</organism>
<dbReference type="InterPro" id="IPR020904">
    <property type="entry name" value="Sc_DH/Rdtase_CS"/>
</dbReference>
<keyword evidence="9 12" id="KW-0443">Lipid metabolism</keyword>
<evidence type="ECO:0000256" key="12">
    <source>
        <dbReference type="HAMAP-Rule" id="MF_03107"/>
    </source>
</evidence>
<dbReference type="InterPro" id="IPR036291">
    <property type="entry name" value="NAD(P)-bd_dom_sf"/>
</dbReference>
<keyword evidence="7 12" id="KW-1133">Transmembrane helix</keyword>
<dbReference type="OMA" id="LVAPGMM"/>